<sequence>MAQKMLCHQVNFLFCNTLKKGTKVNMFYEMKRYGRKLILTECDINILSEKKKVYENMASDARRPLTQQDLEAIIQDFSNFESDDNSDISNNTNLDQRPSISGGGAPFANEKMTEHQESCAKSARRSYV</sequence>
<evidence type="ECO:0000256" key="1">
    <source>
        <dbReference type="SAM" id="MobiDB-lite"/>
    </source>
</evidence>
<accession>A0A9P0P5R1</accession>
<comment type="caution">
    <text evidence="2">The sequence shown here is derived from an EMBL/GenBank/DDBJ whole genome shotgun (WGS) entry which is preliminary data.</text>
</comment>
<evidence type="ECO:0000313" key="2">
    <source>
        <dbReference type="EMBL" id="CAH1972109.1"/>
    </source>
</evidence>
<name>A0A9P0P5R1_ACAOB</name>
<dbReference type="AlphaFoldDB" id="A0A9P0P5R1"/>
<protein>
    <submittedName>
        <fullName evidence="2">Uncharacterized protein</fullName>
    </submittedName>
</protein>
<feature type="region of interest" description="Disordered" evidence="1">
    <location>
        <begin position="81"/>
        <end position="128"/>
    </location>
</feature>
<reference evidence="2" key="1">
    <citation type="submission" date="2022-03" db="EMBL/GenBank/DDBJ databases">
        <authorList>
            <person name="Sayadi A."/>
        </authorList>
    </citation>
    <scope>NUCLEOTIDE SEQUENCE</scope>
</reference>
<keyword evidence="3" id="KW-1185">Reference proteome</keyword>
<gene>
    <name evidence="2" type="ORF">ACAOBT_LOCUS9824</name>
</gene>
<dbReference type="EMBL" id="CAKOFQ010006795">
    <property type="protein sequence ID" value="CAH1972109.1"/>
    <property type="molecule type" value="Genomic_DNA"/>
</dbReference>
<proteinExistence type="predicted"/>
<dbReference type="Proteomes" id="UP001152888">
    <property type="component" value="Unassembled WGS sequence"/>
</dbReference>
<organism evidence="2 3">
    <name type="scientific">Acanthoscelides obtectus</name>
    <name type="common">Bean weevil</name>
    <name type="synonym">Bruchus obtectus</name>
    <dbReference type="NCBI Taxonomy" id="200917"/>
    <lineage>
        <taxon>Eukaryota</taxon>
        <taxon>Metazoa</taxon>
        <taxon>Ecdysozoa</taxon>
        <taxon>Arthropoda</taxon>
        <taxon>Hexapoda</taxon>
        <taxon>Insecta</taxon>
        <taxon>Pterygota</taxon>
        <taxon>Neoptera</taxon>
        <taxon>Endopterygota</taxon>
        <taxon>Coleoptera</taxon>
        <taxon>Polyphaga</taxon>
        <taxon>Cucujiformia</taxon>
        <taxon>Chrysomeloidea</taxon>
        <taxon>Chrysomelidae</taxon>
        <taxon>Bruchinae</taxon>
        <taxon>Bruchini</taxon>
        <taxon>Acanthoscelides</taxon>
    </lineage>
</organism>
<evidence type="ECO:0000313" key="3">
    <source>
        <dbReference type="Proteomes" id="UP001152888"/>
    </source>
</evidence>